<dbReference type="InterPro" id="IPR036179">
    <property type="entry name" value="Ig-like_dom_sf"/>
</dbReference>
<dbReference type="InterPro" id="IPR050504">
    <property type="entry name" value="IgSF_BTN/MOG"/>
</dbReference>
<dbReference type="InterPro" id="IPR007110">
    <property type="entry name" value="Ig-like_dom"/>
</dbReference>
<protein>
    <recommendedName>
        <fullName evidence="7">Ig-like domain-containing protein</fullName>
    </recommendedName>
</protein>
<organism evidence="8 9">
    <name type="scientific">Nothobranchius furzeri</name>
    <name type="common">Turquoise killifish</name>
    <dbReference type="NCBI Taxonomy" id="105023"/>
    <lineage>
        <taxon>Eukaryota</taxon>
        <taxon>Metazoa</taxon>
        <taxon>Chordata</taxon>
        <taxon>Craniata</taxon>
        <taxon>Vertebrata</taxon>
        <taxon>Euteleostomi</taxon>
        <taxon>Actinopterygii</taxon>
        <taxon>Neopterygii</taxon>
        <taxon>Teleostei</taxon>
        <taxon>Neoteleostei</taxon>
        <taxon>Acanthomorphata</taxon>
        <taxon>Ovalentaria</taxon>
        <taxon>Atherinomorphae</taxon>
        <taxon>Cyprinodontiformes</taxon>
        <taxon>Nothobranchiidae</taxon>
        <taxon>Nothobranchius</taxon>
    </lineage>
</organism>
<dbReference type="PROSITE" id="PS50835">
    <property type="entry name" value="IG_LIKE"/>
    <property type="match status" value="1"/>
</dbReference>
<reference evidence="8" key="1">
    <citation type="submission" date="2025-08" db="UniProtKB">
        <authorList>
            <consortium name="Ensembl"/>
        </authorList>
    </citation>
    <scope>IDENTIFICATION</scope>
</reference>
<evidence type="ECO:0000313" key="9">
    <source>
        <dbReference type="Proteomes" id="UP000694548"/>
    </source>
</evidence>
<dbReference type="SUPFAM" id="SSF48726">
    <property type="entry name" value="Immunoglobulin"/>
    <property type="match status" value="1"/>
</dbReference>
<dbReference type="InterPro" id="IPR013783">
    <property type="entry name" value="Ig-like_fold"/>
</dbReference>
<keyword evidence="2" id="KW-0732">Signal</keyword>
<keyword evidence="3" id="KW-0472">Membrane</keyword>
<evidence type="ECO:0000256" key="3">
    <source>
        <dbReference type="ARBA" id="ARBA00023136"/>
    </source>
</evidence>
<sequence>VTACWCIEGGVKLKEKYKLFSDQFSENFAVIGGKSILVEQNQTATLPCWLSPPPQSAEDQEVHWYFGYDHYDTLVMLYRAKMFDHGSQSASYVGRVSFGLKDATSGGLKAGDVSLKLVNVTIQDAGVYTCFVSSLNAYRGSTMRGCVAAKK</sequence>
<dbReference type="GO" id="GO:1903037">
    <property type="term" value="P:regulation of leukocyte cell-cell adhesion"/>
    <property type="evidence" value="ECO:0007669"/>
    <property type="project" value="UniProtKB-ARBA"/>
</dbReference>
<dbReference type="PANTHER" id="PTHR24100">
    <property type="entry name" value="BUTYROPHILIN"/>
    <property type="match status" value="1"/>
</dbReference>
<evidence type="ECO:0000256" key="2">
    <source>
        <dbReference type="ARBA" id="ARBA00022729"/>
    </source>
</evidence>
<keyword evidence="9" id="KW-1185">Reference proteome</keyword>
<keyword evidence="4" id="KW-1015">Disulfide bond</keyword>
<dbReference type="GO" id="GO:0001817">
    <property type="term" value="P:regulation of cytokine production"/>
    <property type="evidence" value="ECO:0007669"/>
    <property type="project" value="TreeGrafter"/>
</dbReference>
<dbReference type="GO" id="GO:0005102">
    <property type="term" value="F:signaling receptor binding"/>
    <property type="evidence" value="ECO:0007669"/>
    <property type="project" value="TreeGrafter"/>
</dbReference>
<dbReference type="SMART" id="SM00409">
    <property type="entry name" value="IG"/>
    <property type="match status" value="1"/>
</dbReference>
<dbReference type="PANTHER" id="PTHR24100:SF149">
    <property type="entry name" value="BG-LIKE ANTIGEN 1-RELATED"/>
    <property type="match status" value="1"/>
</dbReference>
<reference evidence="8" key="2">
    <citation type="submission" date="2025-09" db="UniProtKB">
        <authorList>
            <consortium name="Ensembl"/>
        </authorList>
    </citation>
    <scope>IDENTIFICATION</scope>
</reference>
<proteinExistence type="predicted"/>
<accession>A0A8C6M875</accession>
<dbReference type="FunFam" id="2.60.40.10:FF:000142">
    <property type="entry name" value="V-set domain-containing T-cell activation inhibitor 1"/>
    <property type="match status" value="1"/>
</dbReference>
<dbReference type="InterPro" id="IPR003599">
    <property type="entry name" value="Ig_sub"/>
</dbReference>
<keyword evidence="6" id="KW-0393">Immunoglobulin domain</keyword>
<dbReference type="GO" id="GO:0050852">
    <property type="term" value="P:T cell receptor signaling pathway"/>
    <property type="evidence" value="ECO:0007669"/>
    <property type="project" value="TreeGrafter"/>
</dbReference>
<evidence type="ECO:0000313" key="8">
    <source>
        <dbReference type="Ensembl" id="ENSNFUP00015029305.1"/>
    </source>
</evidence>
<dbReference type="Gene3D" id="2.60.40.10">
    <property type="entry name" value="Immunoglobulins"/>
    <property type="match status" value="1"/>
</dbReference>
<dbReference type="InterPro" id="IPR013106">
    <property type="entry name" value="Ig_V-set"/>
</dbReference>
<evidence type="ECO:0000256" key="6">
    <source>
        <dbReference type="ARBA" id="ARBA00023319"/>
    </source>
</evidence>
<dbReference type="Ensembl" id="ENSNFUT00015030614.1">
    <property type="protein sequence ID" value="ENSNFUP00015029305.1"/>
    <property type="gene ID" value="ENSNFUG00015014223.1"/>
</dbReference>
<dbReference type="GO" id="GO:0009897">
    <property type="term" value="C:external side of plasma membrane"/>
    <property type="evidence" value="ECO:0007669"/>
    <property type="project" value="TreeGrafter"/>
</dbReference>
<name>A0A8C6M875_NOTFU</name>
<feature type="domain" description="Ig-like" evidence="7">
    <location>
        <begin position="26"/>
        <end position="148"/>
    </location>
</feature>
<dbReference type="GeneTree" id="ENSGT00940000178745"/>
<comment type="subcellular location">
    <subcellularLocation>
        <location evidence="1">Membrane</location>
    </subcellularLocation>
</comment>
<keyword evidence="5" id="KW-0325">Glycoprotein</keyword>
<evidence type="ECO:0000256" key="5">
    <source>
        <dbReference type="ARBA" id="ARBA00023180"/>
    </source>
</evidence>
<evidence type="ECO:0000256" key="4">
    <source>
        <dbReference type="ARBA" id="ARBA00023157"/>
    </source>
</evidence>
<dbReference type="SMART" id="SM00406">
    <property type="entry name" value="IGv"/>
    <property type="match status" value="1"/>
</dbReference>
<dbReference type="AlphaFoldDB" id="A0A8C6M875"/>
<evidence type="ECO:0000256" key="1">
    <source>
        <dbReference type="ARBA" id="ARBA00004370"/>
    </source>
</evidence>
<dbReference type="Pfam" id="PF07686">
    <property type="entry name" value="V-set"/>
    <property type="match status" value="1"/>
</dbReference>
<evidence type="ECO:0000259" key="7">
    <source>
        <dbReference type="PROSITE" id="PS50835"/>
    </source>
</evidence>
<dbReference type="Proteomes" id="UP000694548">
    <property type="component" value="Unassembled WGS sequence"/>
</dbReference>
<dbReference type="GO" id="GO:0050863">
    <property type="term" value="P:regulation of T cell activation"/>
    <property type="evidence" value="ECO:0007669"/>
    <property type="project" value="UniProtKB-ARBA"/>
</dbReference>